<dbReference type="SUPFAM" id="SSF56112">
    <property type="entry name" value="Protein kinase-like (PK-like)"/>
    <property type="match status" value="1"/>
</dbReference>
<dbReference type="Pfam" id="PF00069">
    <property type="entry name" value="Pkinase"/>
    <property type="match status" value="1"/>
</dbReference>
<dbReference type="PROSITE" id="PS00108">
    <property type="entry name" value="PROTEIN_KINASE_ST"/>
    <property type="match status" value="1"/>
</dbReference>
<keyword evidence="3" id="KW-1185">Reference proteome</keyword>
<dbReference type="GO" id="GO:0005524">
    <property type="term" value="F:ATP binding"/>
    <property type="evidence" value="ECO:0007669"/>
    <property type="project" value="InterPro"/>
</dbReference>
<dbReference type="InterPro" id="IPR000719">
    <property type="entry name" value="Prot_kinase_dom"/>
</dbReference>
<name>A0A419PU34_CLOSI</name>
<evidence type="ECO:0000313" key="3">
    <source>
        <dbReference type="Proteomes" id="UP000286415"/>
    </source>
</evidence>
<keyword evidence="2" id="KW-0418">Kinase</keyword>
<dbReference type="InterPro" id="IPR050588">
    <property type="entry name" value="WNK_Ser-Thr_kinase"/>
</dbReference>
<dbReference type="OrthoDB" id="4062651at2759"/>
<dbReference type="InterPro" id="IPR008271">
    <property type="entry name" value="Ser/Thr_kinase_AS"/>
</dbReference>
<reference evidence="2 3" key="2">
    <citation type="journal article" date="2021" name="Genomics">
        <title>High-quality reference genome for Clonorchis sinensis.</title>
        <authorList>
            <person name="Young N.D."/>
            <person name="Stroehlein A.J."/>
            <person name="Kinkar L."/>
            <person name="Wang T."/>
            <person name="Sohn W.M."/>
            <person name="Chang B.C.H."/>
            <person name="Kaur P."/>
            <person name="Weisz D."/>
            <person name="Dudchenko O."/>
            <person name="Aiden E.L."/>
            <person name="Korhonen P.K."/>
            <person name="Gasser R.B."/>
        </authorList>
    </citation>
    <scope>NUCLEOTIDE SEQUENCE [LARGE SCALE GENOMIC DNA]</scope>
    <source>
        <strain evidence="2">Cs-k2</strain>
    </source>
</reference>
<dbReference type="InterPro" id="IPR011009">
    <property type="entry name" value="Kinase-like_dom_sf"/>
</dbReference>
<evidence type="ECO:0000259" key="1">
    <source>
        <dbReference type="PROSITE" id="PS50011"/>
    </source>
</evidence>
<dbReference type="STRING" id="79923.A0A419PU34"/>
<evidence type="ECO:0000313" key="2">
    <source>
        <dbReference type="EMBL" id="KAG5447381.1"/>
    </source>
</evidence>
<dbReference type="AlphaFoldDB" id="A0A419PU34"/>
<keyword evidence="2" id="KW-0808">Transferase</keyword>
<gene>
    <name evidence="2" type="ORF">CSKR_112303</name>
</gene>
<dbReference type="PANTHER" id="PTHR13902">
    <property type="entry name" value="SERINE/THREONINE-PROTEIN KINASE WNK WITH NO LYSINE -RELATED"/>
    <property type="match status" value="1"/>
</dbReference>
<dbReference type="PROSITE" id="PS50011">
    <property type="entry name" value="PROTEIN_KINASE_DOM"/>
    <property type="match status" value="1"/>
</dbReference>
<protein>
    <submittedName>
        <fullName evidence="2">Serine/threonine-protein kinase wnk4</fullName>
    </submittedName>
</protein>
<organism evidence="2 3">
    <name type="scientific">Clonorchis sinensis</name>
    <name type="common">Chinese liver fluke</name>
    <dbReference type="NCBI Taxonomy" id="79923"/>
    <lineage>
        <taxon>Eukaryota</taxon>
        <taxon>Metazoa</taxon>
        <taxon>Spiralia</taxon>
        <taxon>Lophotrochozoa</taxon>
        <taxon>Platyhelminthes</taxon>
        <taxon>Trematoda</taxon>
        <taxon>Digenea</taxon>
        <taxon>Opisthorchiida</taxon>
        <taxon>Opisthorchiata</taxon>
        <taxon>Opisthorchiidae</taxon>
        <taxon>Clonorchis</taxon>
    </lineage>
</organism>
<reference evidence="2 3" key="1">
    <citation type="journal article" date="2018" name="Biotechnol. Adv.">
        <title>Improved genomic resources and new bioinformatic workflow for the carcinogenic parasite Clonorchis sinensis: Biotechnological implications.</title>
        <authorList>
            <person name="Wang D."/>
            <person name="Korhonen P.K."/>
            <person name="Gasser R.B."/>
            <person name="Young N.D."/>
        </authorList>
    </citation>
    <scope>NUCLEOTIDE SEQUENCE [LARGE SCALE GENOMIC DNA]</scope>
    <source>
        <strain evidence="2">Cs-k2</strain>
    </source>
</reference>
<comment type="caution">
    <text evidence="2">The sequence shown here is derived from an EMBL/GenBank/DDBJ whole genome shotgun (WGS) entry which is preliminary data.</text>
</comment>
<proteinExistence type="predicted"/>
<dbReference type="GO" id="GO:0004672">
    <property type="term" value="F:protein kinase activity"/>
    <property type="evidence" value="ECO:0007669"/>
    <property type="project" value="InterPro"/>
</dbReference>
<dbReference type="SMART" id="SM00220">
    <property type="entry name" value="S_TKc"/>
    <property type="match status" value="1"/>
</dbReference>
<feature type="domain" description="Protein kinase" evidence="1">
    <location>
        <begin position="1"/>
        <end position="137"/>
    </location>
</feature>
<sequence>MHHKIQPPILHRDLKADNCFLYGASDEEYLNVKVGDFGLATHVNNSGRKTMLGTLGFMAPEIFDEKYDEKVDIYAFGMLMLEVMTNRTPYDECETVMQVAAKTMSGQGPDIMDKVLNPSLREVRSPTVLYRDRHPLVTWADFFLRTVCCSHLYLLPCCKLFLHSPTASQQINPKELLSANDISVVWEFVCVQFLVSKMNKNKPLLNPRNLFHIVAFNVRTLCHIDQLALLFRPCSLFRLMYFVSPKHAYKTPGRSYISICSVRTRISCTLLFEYLTAPIQWLMLSTTLEWTVRALVSCKSPGNGGEQSHPIPPNAINWTEEVNVSETTSKKDRTSVHSQKRCLERSAGSYQLTLWKDQMNPKVHCAIPLLQCKKSPGPDGLHLALSKGVECALAILTILLQNIWGEERT</sequence>
<accession>A0A419PU34</accession>
<dbReference type="Proteomes" id="UP000286415">
    <property type="component" value="Unassembled WGS sequence"/>
</dbReference>
<dbReference type="EMBL" id="NIRI02000042">
    <property type="protein sequence ID" value="KAG5447381.1"/>
    <property type="molecule type" value="Genomic_DNA"/>
</dbReference>
<dbReference type="InParanoid" id="A0A419PU34"/>
<dbReference type="Gene3D" id="1.10.510.10">
    <property type="entry name" value="Transferase(Phosphotransferase) domain 1"/>
    <property type="match status" value="1"/>
</dbReference>